<feature type="domain" description="Thioredoxin-like fold" evidence="1">
    <location>
        <begin position="38"/>
        <end position="180"/>
    </location>
</feature>
<evidence type="ECO:0000259" key="1">
    <source>
        <dbReference type="Pfam" id="PF13462"/>
    </source>
</evidence>
<evidence type="ECO:0000313" key="3">
    <source>
        <dbReference type="Proteomes" id="UP000031465"/>
    </source>
</evidence>
<reference evidence="2 3" key="1">
    <citation type="journal article" date="2014" name="Mol. Biol. Evol.">
        <title>Massive expansion of Ubiquitination-related gene families within the Chlamydiae.</title>
        <authorList>
            <person name="Domman D."/>
            <person name="Collingro A."/>
            <person name="Lagkouvardos I."/>
            <person name="Gehre L."/>
            <person name="Weinmaier T."/>
            <person name="Rattei T."/>
            <person name="Subtil A."/>
            <person name="Horn M."/>
        </authorList>
    </citation>
    <scope>NUCLEOTIDE SEQUENCE [LARGE SCALE GENOMIC DNA]</scope>
    <source>
        <strain evidence="2 3">EI2</strain>
    </source>
</reference>
<gene>
    <name evidence="2" type="ORF">DB44_DP00050</name>
</gene>
<dbReference type="InterPro" id="IPR036249">
    <property type="entry name" value="Thioredoxin-like_sf"/>
</dbReference>
<dbReference type="InterPro" id="IPR012336">
    <property type="entry name" value="Thioredoxin-like_fold"/>
</dbReference>
<comment type="caution">
    <text evidence="2">The sequence shown here is derived from an EMBL/GenBank/DDBJ whole genome shotgun (WGS) entry which is preliminary data.</text>
</comment>
<organism evidence="2 3">
    <name type="scientific">Candidatus Protochlamydia amoebophila</name>
    <dbReference type="NCBI Taxonomy" id="362787"/>
    <lineage>
        <taxon>Bacteria</taxon>
        <taxon>Pseudomonadati</taxon>
        <taxon>Chlamydiota</taxon>
        <taxon>Chlamydiia</taxon>
        <taxon>Parachlamydiales</taxon>
        <taxon>Parachlamydiaceae</taxon>
        <taxon>Candidatus Protochlamydia</taxon>
    </lineage>
</organism>
<name>A0A0C1JLI9_9BACT</name>
<dbReference type="AlphaFoldDB" id="A0A0C1JLI9"/>
<dbReference type="SUPFAM" id="SSF52833">
    <property type="entry name" value="Thioredoxin-like"/>
    <property type="match status" value="1"/>
</dbReference>
<dbReference type="EMBL" id="JSAN01000088">
    <property type="protein sequence ID" value="KIC71446.1"/>
    <property type="molecule type" value="Genomic_DNA"/>
</dbReference>
<dbReference type="Pfam" id="PF13462">
    <property type="entry name" value="Thioredoxin_4"/>
    <property type="match status" value="1"/>
</dbReference>
<evidence type="ECO:0000313" key="2">
    <source>
        <dbReference type="EMBL" id="KIC71446.1"/>
    </source>
</evidence>
<sequence>MNFHTFKSIALHFIFSFFLLMSIDLTAKEEICEKNLKQRIVLGKSDSPIEIYIVSDWFCRSCKKLEPRLENLYDKFKNKAAFYFIDYPINRQSSNFSPYHLSFLIFEKKNYLKARQALICLTKENQKPTDSDVEKIAKCNKLNFQELAYEDINKGIDFFDSIVKKYQINATPSVIVVNKNNKQFEIFKGGQAREEAISEAIDVLEGKAKPKKKSWFKSIFGFSN</sequence>
<proteinExistence type="predicted"/>
<dbReference type="Proteomes" id="UP000031465">
    <property type="component" value="Unassembled WGS sequence"/>
</dbReference>
<dbReference type="Gene3D" id="3.40.30.10">
    <property type="entry name" value="Glutaredoxin"/>
    <property type="match status" value="1"/>
</dbReference>
<accession>A0A0C1JLI9</accession>
<protein>
    <recommendedName>
        <fullName evidence="1">Thioredoxin-like fold domain-containing protein</fullName>
    </recommendedName>
</protein>
<dbReference type="PATRIC" id="fig|362787.3.peg.1420"/>